<feature type="domain" description="Major facilitator superfamily (MFS) profile" evidence="7">
    <location>
        <begin position="12"/>
        <end position="404"/>
    </location>
</feature>
<dbReference type="PANTHER" id="PTHR43826">
    <property type="entry name" value="GLUCOSE-6-PHOSPHATE EXCHANGER SLC37A4"/>
    <property type="match status" value="1"/>
</dbReference>
<dbReference type="GO" id="GO:0035435">
    <property type="term" value="P:phosphate ion transmembrane transport"/>
    <property type="evidence" value="ECO:0007669"/>
    <property type="project" value="TreeGrafter"/>
</dbReference>
<feature type="transmembrane region" description="Helical" evidence="6">
    <location>
        <begin position="313"/>
        <end position="334"/>
    </location>
</feature>
<dbReference type="GO" id="GO:0005886">
    <property type="term" value="C:plasma membrane"/>
    <property type="evidence" value="ECO:0007669"/>
    <property type="project" value="UniProtKB-SubCell"/>
</dbReference>
<proteinExistence type="predicted"/>
<evidence type="ECO:0000256" key="5">
    <source>
        <dbReference type="ARBA" id="ARBA00023136"/>
    </source>
</evidence>
<dbReference type="SUPFAM" id="SSF103473">
    <property type="entry name" value="MFS general substrate transporter"/>
    <property type="match status" value="1"/>
</dbReference>
<evidence type="ECO:0000259" key="7">
    <source>
        <dbReference type="PROSITE" id="PS50850"/>
    </source>
</evidence>
<dbReference type="Proteomes" id="UP000886743">
    <property type="component" value="Unassembled WGS sequence"/>
</dbReference>
<keyword evidence="4 6" id="KW-1133">Transmembrane helix</keyword>
<accession>A0A9D1NIH4</accession>
<dbReference type="GO" id="GO:0061513">
    <property type="term" value="F:glucose 6-phosphate:phosphate antiporter activity"/>
    <property type="evidence" value="ECO:0007669"/>
    <property type="project" value="TreeGrafter"/>
</dbReference>
<reference evidence="8" key="2">
    <citation type="journal article" date="2021" name="PeerJ">
        <title>Extensive microbial diversity within the chicken gut microbiome revealed by metagenomics and culture.</title>
        <authorList>
            <person name="Gilroy R."/>
            <person name="Ravi A."/>
            <person name="Getino M."/>
            <person name="Pursley I."/>
            <person name="Horton D.L."/>
            <person name="Alikhan N.F."/>
            <person name="Baker D."/>
            <person name="Gharbi K."/>
            <person name="Hall N."/>
            <person name="Watson M."/>
            <person name="Adriaenssens E.M."/>
            <person name="Foster-Nyarko E."/>
            <person name="Jarju S."/>
            <person name="Secka A."/>
            <person name="Antonio M."/>
            <person name="Oren A."/>
            <person name="Chaudhuri R.R."/>
            <person name="La Ragione R."/>
            <person name="Hildebrand F."/>
            <person name="Pallen M.J."/>
        </authorList>
    </citation>
    <scope>NUCLEOTIDE SEQUENCE</scope>
    <source>
        <strain evidence="8">4920</strain>
    </source>
</reference>
<dbReference type="InterPro" id="IPR051337">
    <property type="entry name" value="OPA_Antiporter"/>
</dbReference>
<dbReference type="EMBL" id="DVOF01000199">
    <property type="protein sequence ID" value="HIV03259.1"/>
    <property type="molecule type" value="Genomic_DNA"/>
</dbReference>
<feature type="transmembrane region" description="Helical" evidence="6">
    <location>
        <begin position="379"/>
        <end position="399"/>
    </location>
</feature>
<feature type="transmembrane region" description="Helical" evidence="6">
    <location>
        <begin position="78"/>
        <end position="96"/>
    </location>
</feature>
<comment type="caution">
    <text evidence="8">The sequence shown here is derived from an EMBL/GenBank/DDBJ whole genome shotgun (WGS) entry which is preliminary data.</text>
</comment>
<feature type="transmembrane region" description="Helical" evidence="6">
    <location>
        <begin position="132"/>
        <end position="155"/>
    </location>
</feature>
<dbReference type="Gene3D" id="1.20.1250.20">
    <property type="entry name" value="MFS general substrate transporter like domains"/>
    <property type="match status" value="2"/>
</dbReference>
<organism evidence="8 9">
    <name type="scientific">Candidatus Aphodoplasma excrementigallinarum</name>
    <dbReference type="NCBI Taxonomy" id="2840673"/>
    <lineage>
        <taxon>Bacteria</taxon>
        <taxon>Bacillati</taxon>
        <taxon>Bacillota</taxon>
        <taxon>Clostridia</taxon>
        <taxon>Eubacteriales</taxon>
        <taxon>Candidatus Aphodoplasma</taxon>
    </lineage>
</organism>
<evidence type="ECO:0000256" key="2">
    <source>
        <dbReference type="ARBA" id="ARBA00022448"/>
    </source>
</evidence>
<dbReference type="PROSITE" id="PS50850">
    <property type="entry name" value="MFS"/>
    <property type="match status" value="1"/>
</dbReference>
<evidence type="ECO:0000313" key="9">
    <source>
        <dbReference type="Proteomes" id="UP000886743"/>
    </source>
</evidence>
<dbReference type="InterPro" id="IPR011701">
    <property type="entry name" value="MFS"/>
</dbReference>
<feature type="transmembrane region" description="Helical" evidence="6">
    <location>
        <begin position="12"/>
        <end position="35"/>
    </location>
</feature>
<sequence>MLKKTELTQQSFLFLCWILYFTSYVTRLNYGAALVDIIADTGMAKSAAGLVSTASFVTYCIGQFLCGVISDRVSARRMIFCGLFSSALTNIALPLWPNAPAMLVFWGINGFAQAMIWPALIRIMAEFFEGNFFGKACVSISVASSAGTIFVYLLVPLCIAFGGWQSVFFISSGFGIAISLVWLFGSRGAEAEGPAPAPEAETGGSAPHPGVRRLFALAPLAPMSLAVVLHGILKDGLVTWSPTLLSEVYGIDASMSVLTTVALPLFSIISVYITARLDRRWFHNEVKTSLVLFTVSCAAALFLFLFLGANAAVSILCMAVLVACMYGINMMLISYTPKRFGAYGRVAFVSGFLNACTYLGSAASSYGLAAAAEAAGWKWTVFILFVIALAASLICLFCVRKWTKFIQ</sequence>
<keyword evidence="3 6" id="KW-0812">Transmembrane</keyword>
<keyword evidence="5 6" id="KW-0472">Membrane</keyword>
<feature type="transmembrane region" description="Helical" evidence="6">
    <location>
        <begin position="102"/>
        <end position="120"/>
    </location>
</feature>
<keyword evidence="2" id="KW-0813">Transport</keyword>
<feature type="transmembrane region" description="Helical" evidence="6">
    <location>
        <begin position="214"/>
        <end position="233"/>
    </location>
</feature>
<name>A0A9D1NIH4_9FIRM</name>
<dbReference type="InterPro" id="IPR036259">
    <property type="entry name" value="MFS_trans_sf"/>
</dbReference>
<evidence type="ECO:0000313" key="8">
    <source>
        <dbReference type="EMBL" id="HIV03259.1"/>
    </source>
</evidence>
<dbReference type="AlphaFoldDB" id="A0A9D1NIH4"/>
<gene>
    <name evidence="8" type="ORF">IAC74_06755</name>
</gene>
<feature type="transmembrane region" description="Helical" evidence="6">
    <location>
        <begin position="47"/>
        <end position="66"/>
    </location>
</feature>
<evidence type="ECO:0000256" key="1">
    <source>
        <dbReference type="ARBA" id="ARBA00004651"/>
    </source>
</evidence>
<evidence type="ECO:0000256" key="4">
    <source>
        <dbReference type="ARBA" id="ARBA00022989"/>
    </source>
</evidence>
<feature type="transmembrane region" description="Helical" evidence="6">
    <location>
        <begin position="167"/>
        <end position="185"/>
    </location>
</feature>
<protein>
    <submittedName>
        <fullName evidence="8">MFS transporter</fullName>
    </submittedName>
</protein>
<evidence type="ECO:0000256" key="3">
    <source>
        <dbReference type="ARBA" id="ARBA00022692"/>
    </source>
</evidence>
<evidence type="ECO:0000256" key="6">
    <source>
        <dbReference type="SAM" id="Phobius"/>
    </source>
</evidence>
<dbReference type="Pfam" id="PF07690">
    <property type="entry name" value="MFS_1"/>
    <property type="match status" value="1"/>
</dbReference>
<dbReference type="PANTHER" id="PTHR43826:SF3">
    <property type="entry name" value="GLUCOSE-6-PHOSPHATE EXCHANGER SLC37A4"/>
    <property type="match status" value="1"/>
</dbReference>
<comment type="subcellular location">
    <subcellularLocation>
        <location evidence="1">Cell membrane</location>
        <topology evidence="1">Multi-pass membrane protein</topology>
    </subcellularLocation>
</comment>
<dbReference type="InterPro" id="IPR020846">
    <property type="entry name" value="MFS_dom"/>
</dbReference>
<feature type="transmembrane region" description="Helical" evidence="6">
    <location>
        <begin position="253"/>
        <end position="274"/>
    </location>
</feature>
<feature type="transmembrane region" description="Helical" evidence="6">
    <location>
        <begin position="346"/>
        <end position="367"/>
    </location>
</feature>
<feature type="transmembrane region" description="Helical" evidence="6">
    <location>
        <begin position="286"/>
        <end position="307"/>
    </location>
</feature>
<reference evidence="8" key="1">
    <citation type="submission" date="2020-10" db="EMBL/GenBank/DDBJ databases">
        <authorList>
            <person name="Gilroy R."/>
        </authorList>
    </citation>
    <scope>NUCLEOTIDE SEQUENCE</scope>
    <source>
        <strain evidence="8">4920</strain>
    </source>
</reference>